<comment type="similarity">
    <text evidence="1">Belongs to the class-II fumarase/aspartase family.</text>
</comment>
<dbReference type="SUPFAM" id="SSF48557">
    <property type="entry name" value="L-aspartase-like"/>
    <property type="match status" value="1"/>
</dbReference>
<evidence type="ECO:0000313" key="4">
    <source>
        <dbReference type="Proteomes" id="UP000316030"/>
    </source>
</evidence>
<dbReference type="InterPro" id="IPR000362">
    <property type="entry name" value="Fumarate_lyase_fam"/>
</dbReference>
<dbReference type="GO" id="GO:0016829">
    <property type="term" value="F:lyase activity"/>
    <property type="evidence" value="ECO:0007669"/>
    <property type="project" value="UniProtKB-ARBA"/>
</dbReference>
<keyword evidence="4" id="KW-1185">Reference proteome</keyword>
<dbReference type="EMBL" id="FXTO01000022">
    <property type="protein sequence ID" value="SMO89841.1"/>
    <property type="molecule type" value="Genomic_DNA"/>
</dbReference>
<dbReference type="InterPro" id="IPR019468">
    <property type="entry name" value="AdenyloSucc_lyase_C"/>
</dbReference>
<dbReference type="Pfam" id="PF00206">
    <property type="entry name" value="Lyase_1"/>
    <property type="match status" value="1"/>
</dbReference>
<gene>
    <name evidence="3" type="ORF">SAMN06265173_12246</name>
</gene>
<dbReference type="InterPro" id="IPR008948">
    <property type="entry name" value="L-Aspartase-like"/>
</dbReference>
<evidence type="ECO:0000259" key="2">
    <source>
        <dbReference type="SMART" id="SM00998"/>
    </source>
</evidence>
<dbReference type="PRINTS" id="PR00145">
    <property type="entry name" value="ARGSUCLYASE"/>
</dbReference>
<organism evidence="3 4">
    <name type="scientific">Thalassovita litoralis</name>
    <dbReference type="NCBI Taxonomy" id="1010611"/>
    <lineage>
        <taxon>Bacteria</taxon>
        <taxon>Pseudomonadati</taxon>
        <taxon>Pseudomonadota</taxon>
        <taxon>Alphaproteobacteria</taxon>
        <taxon>Rhodobacterales</taxon>
        <taxon>Roseobacteraceae</taxon>
        <taxon>Thalassovita</taxon>
    </lineage>
</organism>
<dbReference type="Gene3D" id="1.20.200.10">
    <property type="entry name" value="Fumarase/aspartase (Central domain)"/>
    <property type="match status" value="1"/>
</dbReference>
<dbReference type="PRINTS" id="PR00149">
    <property type="entry name" value="FUMRATELYASE"/>
</dbReference>
<dbReference type="OrthoDB" id="9768878at2"/>
<protein>
    <submittedName>
        <fullName evidence="3">3-carboxy-cis,cis-muconate cycloisomerase</fullName>
    </submittedName>
</protein>
<dbReference type="CDD" id="cd01597">
    <property type="entry name" value="pCLME"/>
    <property type="match status" value="1"/>
</dbReference>
<evidence type="ECO:0000313" key="3">
    <source>
        <dbReference type="EMBL" id="SMO89841.1"/>
    </source>
</evidence>
<dbReference type="InterPro" id="IPR020557">
    <property type="entry name" value="Fumarate_lyase_CS"/>
</dbReference>
<evidence type="ECO:0000256" key="1">
    <source>
        <dbReference type="ARBA" id="ARBA00034772"/>
    </source>
</evidence>
<proteinExistence type="inferred from homology"/>
<dbReference type="Gene3D" id="1.10.40.30">
    <property type="entry name" value="Fumarase/aspartase (C-terminal domain)"/>
    <property type="match status" value="1"/>
</dbReference>
<accession>A0A521F2J2</accession>
<dbReference type="PROSITE" id="PS00163">
    <property type="entry name" value="FUMARATE_LYASES"/>
    <property type="match status" value="1"/>
</dbReference>
<keyword evidence="3" id="KW-0413">Isomerase</keyword>
<dbReference type="Proteomes" id="UP000316030">
    <property type="component" value="Unassembled WGS sequence"/>
</dbReference>
<dbReference type="PANTHER" id="PTHR43172:SF2">
    <property type="entry name" value="ADENYLOSUCCINATE LYASE C-TERMINAL DOMAIN-CONTAINING PROTEIN"/>
    <property type="match status" value="1"/>
</dbReference>
<dbReference type="PANTHER" id="PTHR43172">
    <property type="entry name" value="ADENYLOSUCCINATE LYASE"/>
    <property type="match status" value="1"/>
</dbReference>
<dbReference type="InterPro" id="IPR022761">
    <property type="entry name" value="Fumarate_lyase_N"/>
</dbReference>
<feature type="domain" description="Adenylosuccinate lyase C-terminal" evidence="2">
    <location>
        <begin position="363"/>
        <end position="436"/>
    </location>
</feature>
<sequence length="444" mass="46790">MAASVFASELYSRLFPTGDAGRLFSDSAEVRAMLLVEGALAKVQGEMGLIPVESAAFIHRASMEIPLDPGGLAQATGTNGVTVPGLVAAFRKALEAPEHAQYVHWGATSQDISDTAQMLRLRQFLALLETNLRKTLHQLGLLAHTHADLPMPGRTYGQHATPITFGATAAHWGAPLLDLLTDLPALRDGVLWVSLSGAAGTGAAFGPRAAELRAEFAKALNLKDPQRTWHADRGPILALCGWLTRLCAALGKMAEDTILLTQTGISEVTLGASGGSSTMPQKQNPVQPSAIVALARQAIGLNAILQDAGLHRQDRDGAAWFTEWLTLPQLCLSAASALEQATTITATLTPNPAAMSSALSGTLDLIHAEALSFRLAEHLPRPEAQAAIKTLCKQAIAENTPLSDLARAAYPDLTLDDVFDPAHQTGQAPAEARAFAAATQNLIS</sequence>
<reference evidence="3 4" key="1">
    <citation type="submission" date="2017-05" db="EMBL/GenBank/DDBJ databases">
        <authorList>
            <person name="Varghese N."/>
            <person name="Submissions S."/>
        </authorList>
    </citation>
    <scope>NUCLEOTIDE SEQUENCE [LARGE SCALE GENOMIC DNA]</scope>
    <source>
        <strain evidence="3 4">DSM 29506</strain>
    </source>
</reference>
<name>A0A521F2J2_9RHOB</name>
<dbReference type="SMART" id="SM00998">
    <property type="entry name" value="ADSL_C"/>
    <property type="match status" value="1"/>
</dbReference>
<dbReference type="GO" id="GO:0016853">
    <property type="term" value="F:isomerase activity"/>
    <property type="evidence" value="ECO:0007669"/>
    <property type="project" value="UniProtKB-KW"/>
</dbReference>
<dbReference type="RefSeq" id="WP_142494214.1">
    <property type="nucleotide sequence ID" value="NZ_FXTO01000022.1"/>
</dbReference>
<dbReference type="AlphaFoldDB" id="A0A521F2J2"/>